<dbReference type="Gene3D" id="3.90.1590.10">
    <property type="entry name" value="glutathione-dependent formaldehyde- activating enzyme (gfa)"/>
    <property type="match status" value="1"/>
</dbReference>
<evidence type="ECO:0000256" key="2">
    <source>
        <dbReference type="ARBA" id="ARBA00022723"/>
    </source>
</evidence>
<sequence>MTSSTTTQAATQTPEASAIKTRKASCNCGQLTATCTGPDPERRSLCFCKNCQMRTGSAFSIQTRFPRSQVTVEGKSKAWKFPIEGAQPVTYRSCDSEGVTYYFCPECGSNVYYDIAVAPDFVGIKVGAFTDPTFPPPIISGFEEYRFPWAMNIEALPMPGGHHA</sequence>
<protein>
    <recommendedName>
        <fullName evidence="5">CENP-V/GFA domain-containing protein</fullName>
    </recommendedName>
</protein>
<comment type="caution">
    <text evidence="6">The sequence shown here is derived from an EMBL/GenBank/DDBJ whole genome shotgun (WGS) entry which is preliminary data.</text>
</comment>
<dbReference type="PROSITE" id="PS51891">
    <property type="entry name" value="CENP_V_GFA"/>
    <property type="match status" value="1"/>
</dbReference>
<accession>A0A2W7C4N4</accession>
<dbReference type="GO" id="GO:0016846">
    <property type="term" value="F:carbon-sulfur lyase activity"/>
    <property type="evidence" value="ECO:0007669"/>
    <property type="project" value="InterPro"/>
</dbReference>
<proteinExistence type="inferred from homology"/>
<dbReference type="InterPro" id="IPR011057">
    <property type="entry name" value="Mss4-like_sf"/>
</dbReference>
<keyword evidence="3" id="KW-0862">Zinc</keyword>
<keyword evidence="2" id="KW-0479">Metal-binding</keyword>
<organism evidence="6 7">
    <name type="scientific">Mesorhizobium kowhaii</name>
    <dbReference type="NCBI Taxonomy" id="1300272"/>
    <lineage>
        <taxon>Bacteria</taxon>
        <taxon>Pseudomonadati</taxon>
        <taxon>Pseudomonadota</taxon>
        <taxon>Alphaproteobacteria</taxon>
        <taxon>Hyphomicrobiales</taxon>
        <taxon>Phyllobacteriaceae</taxon>
        <taxon>Mesorhizobium</taxon>
    </lineage>
</organism>
<feature type="domain" description="CENP-V/GFA" evidence="5">
    <location>
        <begin position="22"/>
        <end position="146"/>
    </location>
</feature>
<keyword evidence="7" id="KW-1185">Reference proteome</keyword>
<evidence type="ECO:0000313" key="6">
    <source>
        <dbReference type="EMBL" id="PZV38110.1"/>
    </source>
</evidence>
<dbReference type="Pfam" id="PF04828">
    <property type="entry name" value="GFA"/>
    <property type="match status" value="1"/>
</dbReference>
<gene>
    <name evidence="6" type="ORF">B5V02_16360</name>
</gene>
<reference evidence="7" key="1">
    <citation type="submission" date="2017-03" db="EMBL/GenBank/DDBJ databases">
        <authorList>
            <person name="Safronova V.I."/>
            <person name="Sazanova A.L."/>
            <person name="Chirak E.R."/>
        </authorList>
    </citation>
    <scope>NUCLEOTIDE SEQUENCE [LARGE SCALE GENOMIC DNA]</scope>
    <source>
        <strain evidence="7">Ach-343</strain>
    </source>
</reference>
<dbReference type="Proteomes" id="UP000248616">
    <property type="component" value="Unassembled WGS sequence"/>
</dbReference>
<dbReference type="EMBL" id="MZXV01000032">
    <property type="protein sequence ID" value="PZV38110.1"/>
    <property type="molecule type" value="Genomic_DNA"/>
</dbReference>
<dbReference type="PANTHER" id="PTHR33337:SF40">
    <property type="entry name" value="CENP-V_GFA DOMAIN-CONTAINING PROTEIN-RELATED"/>
    <property type="match status" value="1"/>
</dbReference>
<evidence type="ECO:0000256" key="3">
    <source>
        <dbReference type="ARBA" id="ARBA00022833"/>
    </source>
</evidence>
<evidence type="ECO:0000256" key="1">
    <source>
        <dbReference type="ARBA" id="ARBA00005495"/>
    </source>
</evidence>
<evidence type="ECO:0000256" key="4">
    <source>
        <dbReference type="ARBA" id="ARBA00023239"/>
    </source>
</evidence>
<dbReference type="SUPFAM" id="SSF51316">
    <property type="entry name" value="Mss4-like"/>
    <property type="match status" value="1"/>
</dbReference>
<evidence type="ECO:0000313" key="7">
    <source>
        <dbReference type="Proteomes" id="UP000248616"/>
    </source>
</evidence>
<dbReference type="PANTHER" id="PTHR33337">
    <property type="entry name" value="GFA DOMAIN-CONTAINING PROTEIN"/>
    <property type="match status" value="1"/>
</dbReference>
<comment type="similarity">
    <text evidence="1">Belongs to the Gfa family.</text>
</comment>
<keyword evidence="4" id="KW-0456">Lyase</keyword>
<name>A0A2W7C4N4_9HYPH</name>
<dbReference type="AlphaFoldDB" id="A0A2W7C4N4"/>
<dbReference type="InterPro" id="IPR006913">
    <property type="entry name" value="CENP-V/GFA"/>
</dbReference>
<evidence type="ECO:0000259" key="5">
    <source>
        <dbReference type="PROSITE" id="PS51891"/>
    </source>
</evidence>
<dbReference type="GO" id="GO:0046872">
    <property type="term" value="F:metal ion binding"/>
    <property type="evidence" value="ECO:0007669"/>
    <property type="project" value="UniProtKB-KW"/>
</dbReference>